<dbReference type="EC" id="4.1.3.3" evidence="5"/>
<evidence type="ECO:0000256" key="5">
    <source>
        <dbReference type="ARBA" id="ARBA00012911"/>
    </source>
</evidence>
<proteinExistence type="inferred from homology"/>
<evidence type="ECO:0000256" key="6">
    <source>
        <dbReference type="ARBA" id="ARBA00022490"/>
    </source>
</evidence>
<dbReference type="SUPFAM" id="SSF51569">
    <property type="entry name" value="Aldolase"/>
    <property type="match status" value="1"/>
</dbReference>
<comment type="similarity">
    <text evidence="3">Belongs to the DapA family. NanA subfamily.</text>
</comment>
<keyword evidence="12" id="KW-1185">Reference proteome</keyword>
<name>A0AAD9KK12_RIDPI</name>
<comment type="subcellular location">
    <subcellularLocation>
        <location evidence="1">Cytoplasm</location>
    </subcellularLocation>
</comment>
<keyword evidence="9" id="KW-0119">Carbohydrate metabolism</keyword>
<evidence type="ECO:0000256" key="10">
    <source>
        <dbReference type="ARBA" id="ARBA00044906"/>
    </source>
</evidence>
<dbReference type="SMART" id="SM01130">
    <property type="entry name" value="DHDPS"/>
    <property type="match status" value="1"/>
</dbReference>
<dbReference type="InterPro" id="IPR002220">
    <property type="entry name" value="DapA-like"/>
</dbReference>
<dbReference type="GO" id="GO:0005737">
    <property type="term" value="C:cytoplasm"/>
    <property type="evidence" value="ECO:0007669"/>
    <property type="project" value="UniProtKB-SubCell"/>
</dbReference>
<dbReference type="InterPro" id="IPR013785">
    <property type="entry name" value="Aldolase_TIM"/>
</dbReference>
<organism evidence="11 12">
    <name type="scientific">Ridgeia piscesae</name>
    <name type="common">Tubeworm</name>
    <dbReference type="NCBI Taxonomy" id="27915"/>
    <lineage>
        <taxon>Eukaryota</taxon>
        <taxon>Metazoa</taxon>
        <taxon>Spiralia</taxon>
        <taxon>Lophotrochozoa</taxon>
        <taxon>Annelida</taxon>
        <taxon>Polychaeta</taxon>
        <taxon>Sedentaria</taxon>
        <taxon>Canalipalpata</taxon>
        <taxon>Sabellida</taxon>
        <taxon>Siboglinidae</taxon>
        <taxon>Ridgeia</taxon>
    </lineage>
</organism>
<dbReference type="PANTHER" id="PTHR12128">
    <property type="entry name" value="DIHYDRODIPICOLINATE SYNTHASE"/>
    <property type="match status" value="1"/>
</dbReference>
<protein>
    <recommendedName>
        <fullName evidence="5">N-acetylneuraminate lyase</fullName>
        <ecNumber evidence="5">4.1.3.3</ecNumber>
    </recommendedName>
</protein>
<gene>
    <name evidence="11" type="ORF">NP493_934g00027</name>
</gene>
<evidence type="ECO:0000256" key="3">
    <source>
        <dbReference type="ARBA" id="ARBA00006324"/>
    </source>
</evidence>
<comment type="caution">
    <text evidence="11">The sequence shown here is derived from an EMBL/GenBank/DDBJ whole genome shotgun (WGS) entry which is preliminary data.</text>
</comment>
<comment type="subunit">
    <text evidence="4">Homotetramer.</text>
</comment>
<dbReference type="Pfam" id="PF00701">
    <property type="entry name" value="DHDPS"/>
    <property type="match status" value="1"/>
</dbReference>
<evidence type="ECO:0000256" key="2">
    <source>
        <dbReference type="ARBA" id="ARBA00004878"/>
    </source>
</evidence>
<evidence type="ECO:0000313" key="11">
    <source>
        <dbReference type="EMBL" id="KAK2172737.1"/>
    </source>
</evidence>
<dbReference type="AlphaFoldDB" id="A0AAD9KK12"/>
<accession>A0AAD9KK12</accession>
<dbReference type="EMBL" id="JAODUO010000933">
    <property type="protein sequence ID" value="KAK2172737.1"/>
    <property type="molecule type" value="Genomic_DNA"/>
</dbReference>
<dbReference type="Gene3D" id="3.20.20.70">
    <property type="entry name" value="Aldolase class I"/>
    <property type="match status" value="1"/>
</dbReference>
<comment type="pathway">
    <text evidence="2">Amino-sugar metabolism; N-acetylneuraminate degradation.</text>
</comment>
<evidence type="ECO:0000256" key="4">
    <source>
        <dbReference type="ARBA" id="ARBA00011881"/>
    </source>
</evidence>
<dbReference type="GO" id="GO:0008747">
    <property type="term" value="F:N-acetylneuraminate lyase activity"/>
    <property type="evidence" value="ECO:0007669"/>
    <property type="project" value="UniProtKB-EC"/>
</dbReference>
<evidence type="ECO:0000256" key="8">
    <source>
        <dbReference type="ARBA" id="ARBA00023270"/>
    </source>
</evidence>
<keyword evidence="8" id="KW-0704">Schiff base</keyword>
<dbReference type="Proteomes" id="UP001209878">
    <property type="component" value="Unassembled WGS sequence"/>
</dbReference>
<keyword evidence="7" id="KW-0456">Lyase</keyword>
<comment type="catalytic activity">
    <reaction evidence="10">
        <text>aceneuramate = aldehydo-N-acetyl-D-mannosamine + pyruvate</text>
        <dbReference type="Rhea" id="RHEA:23296"/>
        <dbReference type="ChEBI" id="CHEBI:15361"/>
        <dbReference type="ChEBI" id="CHEBI:17122"/>
        <dbReference type="ChEBI" id="CHEBI:173083"/>
        <dbReference type="EC" id="4.1.3.3"/>
    </reaction>
</comment>
<reference evidence="11" key="1">
    <citation type="journal article" date="2023" name="Mol. Biol. Evol.">
        <title>Third-Generation Sequencing Reveals the Adaptive Role of the Epigenome in Three Deep-Sea Polychaetes.</title>
        <authorList>
            <person name="Perez M."/>
            <person name="Aroh O."/>
            <person name="Sun Y."/>
            <person name="Lan Y."/>
            <person name="Juniper S.K."/>
            <person name="Young C.R."/>
            <person name="Angers B."/>
            <person name="Qian P.Y."/>
        </authorList>
    </citation>
    <scope>NUCLEOTIDE SEQUENCE</scope>
    <source>
        <strain evidence="11">R07B-5</strain>
    </source>
</reference>
<evidence type="ECO:0000313" key="12">
    <source>
        <dbReference type="Proteomes" id="UP001209878"/>
    </source>
</evidence>
<keyword evidence="6" id="KW-0963">Cytoplasm</keyword>
<evidence type="ECO:0000256" key="1">
    <source>
        <dbReference type="ARBA" id="ARBA00004496"/>
    </source>
</evidence>
<evidence type="ECO:0000256" key="9">
    <source>
        <dbReference type="ARBA" id="ARBA00023277"/>
    </source>
</evidence>
<dbReference type="PANTHER" id="PTHR12128:SF21">
    <property type="entry name" value="N-ACETYLNEURAMINATE LYASE"/>
    <property type="match status" value="1"/>
</dbReference>
<sequence length="197" mass="21562">MSCVIVQVGTENLKNSRELATHAQTAGADAIACVGPTFFKPDSLETYVSYMKEVAAAAPELPFYLYDIDFITGITYAAADFFRAAKDVIPTLRGVKHTTPSVRNITDVLAEFGNRYQVLCGNEDIYLACLALGVDTGVMNGYSGHVLNRLKAAFEKGDLEAARLEQHIWWHKGYAEDSWTGQWSATTAHDSNTTAQS</sequence>
<evidence type="ECO:0000256" key="7">
    <source>
        <dbReference type="ARBA" id="ARBA00023239"/>
    </source>
</evidence>